<evidence type="ECO:0000313" key="1">
    <source>
        <dbReference type="EMBL" id="KND99053.1"/>
    </source>
</evidence>
<dbReference type="AlphaFoldDB" id="A0A0L0NYK9"/>
<name>A0A0L0NYK9_CANAR</name>
<comment type="caution">
    <text evidence="1">The sequence shown here is derived from an EMBL/GenBank/DDBJ whole genome shotgun (WGS) entry which is preliminary data.</text>
</comment>
<accession>A0A0L0NYK9</accession>
<evidence type="ECO:0000313" key="2">
    <source>
        <dbReference type="Proteomes" id="UP000037122"/>
    </source>
</evidence>
<protein>
    <submittedName>
        <fullName evidence="1">Uncharacterized protein</fullName>
    </submittedName>
</protein>
<dbReference type="EMBL" id="LGST01000027">
    <property type="protein sequence ID" value="KND99053.1"/>
    <property type="molecule type" value="Genomic_DNA"/>
</dbReference>
<gene>
    <name evidence="1" type="ORF">QG37_04116</name>
</gene>
<organism evidence="1 2">
    <name type="scientific">Candidozyma auris</name>
    <name type="common">Yeast</name>
    <name type="synonym">Candida auris</name>
    <dbReference type="NCBI Taxonomy" id="498019"/>
    <lineage>
        <taxon>Eukaryota</taxon>
        <taxon>Fungi</taxon>
        <taxon>Dikarya</taxon>
        <taxon>Ascomycota</taxon>
        <taxon>Saccharomycotina</taxon>
        <taxon>Pichiomycetes</taxon>
        <taxon>Metschnikowiaceae</taxon>
        <taxon>Candidozyma</taxon>
    </lineage>
</organism>
<dbReference type="Proteomes" id="UP000037122">
    <property type="component" value="Unassembled WGS sequence"/>
</dbReference>
<reference evidence="2" key="1">
    <citation type="journal article" date="2015" name="BMC Genomics">
        <title>Draft genome of a commonly misdiagnosed multidrug resistant pathogen Candida auris.</title>
        <authorList>
            <person name="Chatterjee S."/>
            <person name="Alampalli S.V."/>
            <person name="Nageshan R.K."/>
            <person name="Chettiar S.T."/>
            <person name="Joshi S."/>
            <person name="Tatu U.S."/>
        </authorList>
    </citation>
    <scope>NUCLEOTIDE SEQUENCE [LARGE SCALE GENOMIC DNA]</scope>
    <source>
        <strain evidence="2">6684</strain>
    </source>
</reference>
<sequence>MSHELTSVDSESAVECLFALSWCSLNLRSLHVIGGLLMEGLNAEPLVSKAKSMVNIVKKVL</sequence>
<dbReference type="VEuPathDB" id="FungiDB:QG37_04116"/>
<proteinExistence type="predicted"/>